<organism evidence="15 16">
    <name type="scientific">Azospirillum isscasi</name>
    <dbReference type="NCBI Taxonomy" id="3053926"/>
    <lineage>
        <taxon>Bacteria</taxon>
        <taxon>Pseudomonadati</taxon>
        <taxon>Pseudomonadota</taxon>
        <taxon>Alphaproteobacteria</taxon>
        <taxon>Rhodospirillales</taxon>
        <taxon>Azospirillaceae</taxon>
        <taxon>Azospirillum</taxon>
    </lineage>
</organism>
<dbReference type="PANTHER" id="PTHR43065:SF46">
    <property type="entry name" value="C4-DICARBOXYLATE TRANSPORT SENSOR PROTEIN DCTB"/>
    <property type="match status" value="1"/>
</dbReference>
<dbReference type="SUPFAM" id="SSF55874">
    <property type="entry name" value="ATPase domain of HSP90 chaperone/DNA topoisomerase II/histidine kinase"/>
    <property type="match status" value="1"/>
</dbReference>
<evidence type="ECO:0000256" key="12">
    <source>
        <dbReference type="ARBA" id="ARBA00023012"/>
    </source>
</evidence>
<evidence type="ECO:0000313" key="15">
    <source>
        <dbReference type="EMBL" id="MDQ2104927.1"/>
    </source>
</evidence>
<keyword evidence="5" id="KW-0597">Phosphoprotein</keyword>
<accession>A0ABU0WLF0</accession>
<dbReference type="PRINTS" id="PR00344">
    <property type="entry name" value="BCTRLSENSOR"/>
</dbReference>
<keyword evidence="16" id="KW-1185">Reference proteome</keyword>
<sequence>MVRIAPTRWTFSQSRDRLVRRLTALFARPRRVMLAVLVVGMPLAAAVAAGWAADNARESLHEQGLAQLSLYESNLRTELERHAAVPMVLARDREVADLLRDPAPERVDRLNRKLEAIAATLNASALYVMNPAGTTVAASNWNAAPSFVGQNFSYRPYFQSAMERGEGHHFALGTTSLVPGYYTAQRVVAENRTEGPAPGNPALGVVVLKVGFQDLEKAWSHGQEKVLVTDRDGIVFITNVEGWRYNALPRRLPVTLPSTAAAPTEEIPTLPWAFGGASDRITLRERNAERRYLLQSAAVPGGDWTIHALTSLAPVATRGQQAGLLAAAVVALAALTGYALAQRRLNLVERLALQEEARAELERRVAAATAELRAAENELTQAAKLAALGQMSAAMAHEINQPLAAIRSFADNAVVLLERGRPDSVRDNLSEISSLTDRMAAITRSLKGIARRASGTLSPISAAAAVGQALALLESRLRRESVTVDTDLPPSPLLVTGEDVRLQQVLVNLIGNAADAMRASPERRLWIALAEEGEEAVLTVRDSGPGIAEDDLPRVFMPFFTTKAAGDGLGLGLSISHGIVEDFGGSLTAANHPEGGALFTIRLKRRESHA</sequence>
<keyword evidence="13" id="KW-0175">Coiled coil</keyword>
<keyword evidence="10 15" id="KW-0067">ATP-binding</keyword>
<evidence type="ECO:0000256" key="13">
    <source>
        <dbReference type="SAM" id="Coils"/>
    </source>
</evidence>
<evidence type="ECO:0000256" key="8">
    <source>
        <dbReference type="ARBA" id="ARBA00022741"/>
    </source>
</evidence>
<dbReference type="SUPFAM" id="SSF103190">
    <property type="entry name" value="Sensory domain-like"/>
    <property type="match status" value="1"/>
</dbReference>
<evidence type="ECO:0000256" key="1">
    <source>
        <dbReference type="ARBA" id="ARBA00000085"/>
    </source>
</evidence>
<keyword evidence="4" id="KW-1003">Cell membrane</keyword>
<name>A0ABU0WLF0_9PROT</name>
<evidence type="ECO:0000259" key="14">
    <source>
        <dbReference type="PROSITE" id="PS50109"/>
    </source>
</evidence>
<evidence type="ECO:0000256" key="9">
    <source>
        <dbReference type="ARBA" id="ARBA00022777"/>
    </source>
</evidence>
<evidence type="ECO:0000256" key="10">
    <source>
        <dbReference type="ARBA" id="ARBA00022840"/>
    </source>
</evidence>
<keyword evidence="6" id="KW-0808">Transferase</keyword>
<dbReference type="RefSeq" id="WP_306709101.1">
    <property type="nucleotide sequence ID" value="NZ_JAUJFI010000111.1"/>
</dbReference>
<dbReference type="Proteomes" id="UP001227317">
    <property type="component" value="Unassembled WGS sequence"/>
</dbReference>
<dbReference type="EC" id="2.7.13.3" evidence="3"/>
<dbReference type="CDD" id="cd00082">
    <property type="entry name" value="HisKA"/>
    <property type="match status" value="1"/>
</dbReference>
<dbReference type="InterPro" id="IPR004358">
    <property type="entry name" value="Sig_transdc_His_kin-like_C"/>
</dbReference>
<keyword evidence="7" id="KW-0812">Transmembrane</keyword>
<dbReference type="Gene3D" id="3.30.450.20">
    <property type="entry name" value="PAS domain"/>
    <property type="match status" value="2"/>
</dbReference>
<protein>
    <recommendedName>
        <fullName evidence="3">histidine kinase</fullName>
        <ecNumber evidence="3">2.7.13.3</ecNumber>
    </recommendedName>
</protein>
<dbReference type="Pfam" id="PF00512">
    <property type="entry name" value="HisKA"/>
    <property type="match status" value="1"/>
</dbReference>
<dbReference type="InterPro" id="IPR029151">
    <property type="entry name" value="Sensor-like_sf"/>
</dbReference>
<dbReference type="Pfam" id="PF02518">
    <property type="entry name" value="HATPase_c"/>
    <property type="match status" value="1"/>
</dbReference>
<evidence type="ECO:0000256" key="7">
    <source>
        <dbReference type="ARBA" id="ARBA00022692"/>
    </source>
</evidence>
<keyword evidence="11" id="KW-0472">Membrane</keyword>
<proteinExistence type="predicted"/>
<dbReference type="PANTHER" id="PTHR43065">
    <property type="entry name" value="SENSOR HISTIDINE KINASE"/>
    <property type="match status" value="1"/>
</dbReference>
<evidence type="ECO:0000256" key="5">
    <source>
        <dbReference type="ARBA" id="ARBA00022553"/>
    </source>
</evidence>
<keyword evidence="11" id="KW-1133">Transmembrane helix</keyword>
<dbReference type="InterPro" id="IPR003594">
    <property type="entry name" value="HATPase_dom"/>
</dbReference>
<gene>
    <name evidence="15" type="ORF">QSG27_19665</name>
</gene>
<keyword evidence="12" id="KW-0902">Two-component regulatory system</keyword>
<keyword evidence="8" id="KW-0547">Nucleotide-binding</keyword>
<dbReference type="InterPro" id="IPR036890">
    <property type="entry name" value="HATPase_C_sf"/>
</dbReference>
<evidence type="ECO:0000256" key="2">
    <source>
        <dbReference type="ARBA" id="ARBA00004651"/>
    </source>
</evidence>
<dbReference type="InterPro" id="IPR003661">
    <property type="entry name" value="HisK_dim/P_dom"/>
</dbReference>
<dbReference type="SUPFAM" id="SSF47384">
    <property type="entry name" value="Homodimeric domain of signal transducing histidine kinase"/>
    <property type="match status" value="1"/>
</dbReference>
<dbReference type="InterPro" id="IPR036097">
    <property type="entry name" value="HisK_dim/P_sf"/>
</dbReference>
<feature type="domain" description="Histidine kinase" evidence="14">
    <location>
        <begin position="394"/>
        <end position="607"/>
    </location>
</feature>
<dbReference type="EMBL" id="JAUJFI010000111">
    <property type="protein sequence ID" value="MDQ2104927.1"/>
    <property type="molecule type" value="Genomic_DNA"/>
</dbReference>
<dbReference type="PROSITE" id="PS50109">
    <property type="entry name" value="HIS_KIN"/>
    <property type="match status" value="1"/>
</dbReference>
<dbReference type="Gene3D" id="1.10.287.130">
    <property type="match status" value="1"/>
</dbReference>
<evidence type="ECO:0000256" key="4">
    <source>
        <dbReference type="ARBA" id="ARBA00022475"/>
    </source>
</evidence>
<reference evidence="15 16" key="1">
    <citation type="submission" date="2023-06" db="EMBL/GenBank/DDBJ databases">
        <title>Azospirillum isscasensis sp.nov, a bacterium isolated from rhizosphere soil of rice.</title>
        <authorList>
            <person name="Wang H."/>
        </authorList>
    </citation>
    <scope>NUCLEOTIDE SEQUENCE [LARGE SCALE GENOMIC DNA]</scope>
    <source>
        <strain evidence="15 16">C340-1</strain>
    </source>
</reference>
<comment type="catalytic activity">
    <reaction evidence="1">
        <text>ATP + protein L-histidine = ADP + protein N-phospho-L-histidine.</text>
        <dbReference type="EC" id="2.7.13.3"/>
    </reaction>
</comment>
<dbReference type="PIRSF" id="PIRSF036431">
    <property type="entry name" value="STHK_DctB"/>
    <property type="match status" value="1"/>
</dbReference>
<keyword evidence="9" id="KW-0418">Kinase</keyword>
<evidence type="ECO:0000313" key="16">
    <source>
        <dbReference type="Proteomes" id="UP001227317"/>
    </source>
</evidence>
<dbReference type="Gene3D" id="6.10.250.3020">
    <property type="match status" value="1"/>
</dbReference>
<dbReference type="GO" id="GO:0005524">
    <property type="term" value="F:ATP binding"/>
    <property type="evidence" value="ECO:0007669"/>
    <property type="project" value="UniProtKB-KW"/>
</dbReference>
<evidence type="ECO:0000256" key="11">
    <source>
        <dbReference type="ARBA" id="ARBA00022989"/>
    </source>
</evidence>
<dbReference type="InterPro" id="IPR017055">
    <property type="entry name" value="Sig_transdc_His_kinase_DctB"/>
</dbReference>
<dbReference type="InterPro" id="IPR005467">
    <property type="entry name" value="His_kinase_dom"/>
</dbReference>
<feature type="coiled-coil region" evidence="13">
    <location>
        <begin position="344"/>
        <end position="385"/>
    </location>
</feature>
<evidence type="ECO:0000256" key="6">
    <source>
        <dbReference type="ARBA" id="ARBA00022679"/>
    </source>
</evidence>
<evidence type="ECO:0000256" key="3">
    <source>
        <dbReference type="ARBA" id="ARBA00012438"/>
    </source>
</evidence>
<comment type="subcellular location">
    <subcellularLocation>
        <location evidence="2">Cell membrane</location>
        <topology evidence="2">Multi-pass membrane protein</topology>
    </subcellularLocation>
</comment>
<dbReference type="SMART" id="SM00387">
    <property type="entry name" value="HATPase_c"/>
    <property type="match status" value="1"/>
</dbReference>
<dbReference type="SMART" id="SM00388">
    <property type="entry name" value="HisKA"/>
    <property type="match status" value="1"/>
</dbReference>
<dbReference type="Gene3D" id="3.30.565.10">
    <property type="entry name" value="Histidine kinase-like ATPase, C-terminal domain"/>
    <property type="match status" value="1"/>
</dbReference>
<comment type="caution">
    <text evidence="15">The sequence shown here is derived from an EMBL/GenBank/DDBJ whole genome shotgun (WGS) entry which is preliminary data.</text>
</comment>